<dbReference type="GO" id="GO:0009277">
    <property type="term" value="C:fungal-type cell wall"/>
    <property type="evidence" value="ECO:0007669"/>
    <property type="project" value="TreeGrafter"/>
</dbReference>
<dbReference type="Gene3D" id="3.80.20.20">
    <property type="entry name" value="Receptor L-domain"/>
    <property type="match status" value="2"/>
</dbReference>
<name>A0A875S8R8_EENNA</name>
<evidence type="ECO:0000313" key="7">
    <source>
        <dbReference type="EMBL" id="QPG75484.1"/>
    </source>
</evidence>
<dbReference type="InterPro" id="IPR036941">
    <property type="entry name" value="Rcpt_L-dom_sf"/>
</dbReference>
<accession>A0A875S8R8</accession>
<protein>
    <submittedName>
        <fullName evidence="7">Uncharacterized protein</fullName>
    </submittedName>
</protein>
<feature type="region of interest" description="Disordered" evidence="5">
    <location>
        <begin position="368"/>
        <end position="391"/>
    </location>
</feature>
<feature type="compositionally biased region" description="Polar residues" evidence="5">
    <location>
        <begin position="375"/>
        <end position="391"/>
    </location>
</feature>
<keyword evidence="8" id="KW-1185">Reference proteome</keyword>
<proteinExistence type="inferred from homology"/>
<evidence type="ECO:0000313" key="8">
    <source>
        <dbReference type="Proteomes" id="UP000662931"/>
    </source>
</evidence>
<dbReference type="AlphaFoldDB" id="A0A875S8R8"/>
<dbReference type="GO" id="GO:0009986">
    <property type="term" value="C:cell surface"/>
    <property type="evidence" value="ECO:0007669"/>
    <property type="project" value="TreeGrafter"/>
</dbReference>
<reference evidence="7" key="1">
    <citation type="submission" date="2020-10" db="EMBL/GenBank/DDBJ databases">
        <authorList>
            <person name="Roach M.J.R."/>
        </authorList>
    </citation>
    <scope>NUCLEOTIDE SEQUENCE</scope>
    <source>
        <strain evidence="7">CBS 1945</strain>
    </source>
</reference>
<gene>
    <name evidence="7" type="ORF">FOA43_002839</name>
</gene>
<dbReference type="KEGG" id="bnn:FOA43_002839"/>
<dbReference type="Proteomes" id="UP000662931">
    <property type="component" value="Chromosome 3"/>
</dbReference>
<dbReference type="InterPro" id="IPR051648">
    <property type="entry name" value="CWI-Assembly_Regulator"/>
</dbReference>
<evidence type="ECO:0000256" key="2">
    <source>
        <dbReference type="ARBA" id="ARBA00005798"/>
    </source>
</evidence>
<feature type="chain" id="PRO_5034948725" evidence="6">
    <location>
        <begin position="19"/>
        <end position="418"/>
    </location>
</feature>
<dbReference type="OrthoDB" id="536881at2759"/>
<keyword evidence="3 6" id="KW-0732">Signal</keyword>
<dbReference type="GO" id="GO:0005886">
    <property type="term" value="C:plasma membrane"/>
    <property type="evidence" value="ECO:0007669"/>
    <property type="project" value="UniProtKB-SubCell"/>
</dbReference>
<dbReference type="SUPFAM" id="SSF52058">
    <property type="entry name" value="L domain-like"/>
    <property type="match status" value="2"/>
</dbReference>
<keyword evidence="4" id="KW-0325">Glycoprotein</keyword>
<dbReference type="GO" id="GO:0030476">
    <property type="term" value="P:ascospore wall assembly"/>
    <property type="evidence" value="ECO:0007669"/>
    <property type="project" value="TreeGrafter"/>
</dbReference>
<evidence type="ECO:0000256" key="3">
    <source>
        <dbReference type="ARBA" id="ARBA00022729"/>
    </source>
</evidence>
<feature type="signal peptide" evidence="6">
    <location>
        <begin position="1"/>
        <end position="18"/>
    </location>
</feature>
<comment type="subcellular location">
    <subcellularLocation>
        <location evidence="1">Cell membrane</location>
        <topology evidence="1">Lipid-anchor</topology>
        <topology evidence="1">GPI-anchor</topology>
    </subcellularLocation>
</comment>
<evidence type="ECO:0000256" key="1">
    <source>
        <dbReference type="ARBA" id="ARBA00004609"/>
    </source>
</evidence>
<sequence>MRALIYILLSFISGYCLADDTDDQTSEIHPKCFKNSYQISTSGDLLEISDCQTISESIYIHGYDAELLDLGSISQIKGDLKISNASQILRIEALGLESIDGSFELNTLTSLTSASFPKLESVNILDWRVLPILSSVNLDKGIKRISSVILSDTSLTGFGGFNVENLKTLRIDNNRFLEMIESSVKEISGDLLIAANARNLKVKLPELKWVKSALIKNTDELDLSALQVIQSSAEFIENRFKELSLPKLKSAGTTLSIIDNNWLENADFSSLVEIGGGLMIINNDKLTQINFFPMLKSVGGALEFEGDIDSNEFRQLKVVKGSAILKSSSNKFNCQSWVDQEVSTVVRGGKIECGSGNSEFTEVIHVDESGERTSRTTGRNNAKTTKGINEANGSTGPLGVSMILAFAGILAHLSRELI</sequence>
<evidence type="ECO:0000256" key="5">
    <source>
        <dbReference type="SAM" id="MobiDB-lite"/>
    </source>
</evidence>
<comment type="similarity">
    <text evidence="2">Belongs to the SPS2 family.</text>
</comment>
<evidence type="ECO:0000256" key="6">
    <source>
        <dbReference type="SAM" id="SignalP"/>
    </source>
</evidence>
<organism evidence="7 8">
    <name type="scientific">Eeniella nana</name>
    <name type="common">Yeast</name>
    <name type="synonym">Brettanomyces nanus</name>
    <dbReference type="NCBI Taxonomy" id="13502"/>
    <lineage>
        <taxon>Eukaryota</taxon>
        <taxon>Fungi</taxon>
        <taxon>Dikarya</taxon>
        <taxon>Ascomycota</taxon>
        <taxon>Saccharomycotina</taxon>
        <taxon>Pichiomycetes</taxon>
        <taxon>Pichiales</taxon>
        <taxon>Pichiaceae</taxon>
        <taxon>Brettanomyces</taxon>
    </lineage>
</organism>
<dbReference type="RefSeq" id="XP_038779049.1">
    <property type="nucleotide sequence ID" value="XM_038923121.1"/>
</dbReference>
<evidence type="ECO:0000256" key="4">
    <source>
        <dbReference type="ARBA" id="ARBA00023180"/>
    </source>
</evidence>
<dbReference type="GeneID" id="62196240"/>
<dbReference type="PANTHER" id="PTHR31018:SF12">
    <property type="entry name" value="SPORULATION-SPECIFIC PROTEIN 2-RELATED"/>
    <property type="match status" value="1"/>
</dbReference>
<dbReference type="PANTHER" id="PTHR31018">
    <property type="entry name" value="SPORULATION-SPECIFIC PROTEIN-RELATED"/>
    <property type="match status" value="1"/>
</dbReference>
<dbReference type="EMBL" id="CP064814">
    <property type="protein sequence ID" value="QPG75484.1"/>
    <property type="molecule type" value="Genomic_DNA"/>
</dbReference>